<gene>
    <name evidence="2" type="ORF">FTW19_08180</name>
</gene>
<dbReference type="AlphaFoldDB" id="A0A5B9EA31"/>
<dbReference type="OrthoDB" id="5572942at2"/>
<dbReference type="GO" id="GO:0003684">
    <property type="term" value="F:damaged DNA binding"/>
    <property type="evidence" value="ECO:0007669"/>
    <property type="project" value="InterPro"/>
</dbReference>
<dbReference type="Proteomes" id="UP000321820">
    <property type="component" value="Chromosome"/>
</dbReference>
<proteinExistence type="predicted"/>
<protein>
    <recommendedName>
        <fullName evidence="1">DNA-repair protein Xrcc1 N-terminal domain-containing protein</fullName>
    </recommendedName>
</protein>
<evidence type="ECO:0000313" key="2">
    <source>
        <dbReference type="EMBL" id="QEE27975.1"/>
    </source>
</evidence>
<dbReference type="InterPro" id="IPR002706">
    <property type="entry name" value="Xrcc1_N"/>
</dbReference>
<evidence type="ECO:0000313" key="3">
    <source>
        <dbReference type="Proteomes" id="UP000321820"/>
    </source>
</evidence>
<reference evidence="2 3" key="1">
    <citation type="submission" date="2019-08" db="EMBL/GenBank/DDBJ databases">
        <title>Complete genome sequence of Terriglobus albidus strain ORNL.</title>
        <authorList>
            <person name="Podar M."/>
        </authorList>
    </citation>
    <scope>NUCLEOTIDE SEQUENCE [LARGE SCALE GENOMIC DNA]</scope>
    <source>
        <strain evidence="2 3">ORNL</strain>
    </source>
</reference>
<evidence type="ECO:0000259" key="1">
    <source>
        <dbReference type="Pfam" id="PF01834"/>
    </source>
</evidence>
<dbReference type="InterPro" id="IPR008979">
    <property type="entry name" value="Galactose-bd-like_sf"/>
</dbReference>
<dbReference type="GO" id="GO:0000012">
    <property type="term" value="P:single strand break repair"/>
    <property type="evidence" value="ECO:0007669"/>
    <property type="project" value="InterPro"/>
</dbReference>
<sequence>MQSRLLVTFCQEKRTMRKTIVPVTAEIPEIRAERRPWLDLEYIAHVELSSEDPEYPFENALKDTSLKSWKAATSGVQHIKLSFDKPQAVKRIHLQFLESSLERSQEIALYAWAEDQPRKELVRQQWAFSPNGSTSETEDYYFDLRRVRSIELRIDPGRHDQTAIATLQSIRIG</sequence>
<name>A0A5B9EA31_9BACT</name>
<dbReference type="Gene3D" id="2.60.120.260">
    <property type="entry name" value="Galactose-binding domain-like"/>
    <property type="match status" value="1"/>
</dbReference>
<organism evidence="2 3">
    <name type="scientific">Terriglobus albidus</name>
    <dbReference type="NCBI Taxonomy" id="1592106"/>
    <lineage>
        <taxon>Bacteria</taxon>
        <taxon>Pseudomonadati</taxon>
        <taxon>Acidobacteriota</taxon>
        <taxon>Terriglobia</taxon>
        <taxon>Terriglobales</taxon>
        <taxon>Acidobacteriaceae</taxon>
        <taxon>Terriglobus</taxon>
    </lineage>
</organism>
<feature type="domain" description="DNA-repair protein Xrcc1 N-terminal" evidence="1">
    <location>
        <begin position="46"/>
        <end position="138"/>
    </location>
</feature>
<accession>A0A5B9EA31</accession>
<dbReference type="SUPFAM" id="SSF49785">
    <property type="entry name" value="Galactose-binding domain-like"/>
    <property type="match status" value="1"/>
</dbReference>
<dbReference type="Pfam" id="PF01834">
    <property type="entry name" value="XRCC1_N"/>
    <property type="match status" value="1"/>
</dbReference>
<keyword evidence="3" id="KW-1185">Reference proteome</keyword>
<dbReference type="KEGG" id="talb:FTW19_08180"/>
<dbReference type="EMBL" id="CP042806">
    <property type="protein sequence ID" value="QEE27975.1"/>
    <property type="molecule type" value="Genomic_DNA"/>
</dbReference>